<dbReference type="SUPFAM" id="SSF56954">
    <property type="entry name" value="Outer membrane efflux proteins (OEP)"/>
    <property type="match status" value="1"/>
</dbReference>
<gene>
    <name evidence="9" type="ORF">SAMN05421647_103286</name>
</gene>
<dbReference type="InterPro" id="IPR003423">
    <property type="entry name" value="OMP_efflux"/>
</dbReference>
<keyword evidence="6" id="KW-0472">Membrane</keyword>
<evidence type="ECO:0000256" key="2">
    <source>
        <dbReference type="ARBA" id="ARBA00007613"/>
    </source>
</evidence>
<dbReference type="GO" id="GO:0009279">
    <property type="term" value="C:cell outer membrane"/>
    <property type="evidence" value="ECO:0007669"/>
    <property type="project" value="UniProtKB-SubCell"/>
</dbReference>
<dbReference type="Pfam" id="PF02321">
    <property type="entry name" value="OEP"/>
    <property type="match status" value="2"/>
</dbReference>
<dbReference type="GO" id="GO:0015562">
    <property type="term" value="F:efflux transmembrane transporter activity"/>
    <property type="evidence" value="ECO:0007669"/>
    <property type="project" value="InterPro"/>
</dbReference>
<evidence type="ECO:0000313" key="10">
    <source>
        <dbReference type="Proteomes" id="UP000186895"/>
    </source>
</evidence>
<keyword evidence="10" id="KW-1185">Reference proteome</keyword>
<comment type="subcellular location">
    <subcellularLocation>
        <location evidence="1">Cell outer membrane</location>
    </subcellularLocation>
</comment>
<organism evidence="9 10">
    <name type="scientific">Marinobacterium stanieri</name>
    <dbReference type="NCBI Taxonomy" id="49186"/>
    <lineage>
        <taxon>Bacteria</taxon>
        <taxon>Pseudomonadati</taxon>
        <taxon>Pseudomonadota</taxon>
        <taxon>Gammaproteobacteria</taxon>
        <taxon>Oceanospirillales</taxon>
        <taxon>Oceanospirillaceae</taxon>
        <taxon>Marinobacterium</taxon>
    </lineage>
</organism>
<dbReference type="NCBIfam" id="TIGR01844">
    <property type="entry name" value="type_I_sec_TolC"/>
    <property type="match status" value="1"/>
</dbReference>
<accession>A0A1N6REK8</accession>
<dbReference type="PANTHER" id="PTHR30026:SF22">
    <property type="entry name" value="OUTER MEMBRANE EFFLUX PROTEIN"/>
    <property type="match status" value="1"/>
</dbReference>
<dbReference type="STRING" id="49186.SAMN05421647_103286"/>
<keyword evidence="8" id="KW-0732">Signal</keyword>
<dbReference type="RefSeq" id="WP_175611988.1">
    <property type="nucleotide sequence ID" value="NZ_FTMN01000003.1"/>
</dbReference>
<proteinExistence type="inferred from homology"/>
<feature type="chain" id="PRO_5012726598" evidence="8">
    <location>
        <begin position="33"/>
        <end position="474"/>
    </location>
</feature>
<comment type="similarity">
    <text evidence="2">Belongs to the outer membrane factor (OMF) (TC 1.B.17) family.</text>
</comment>
<dbReference type="InterPro" id="IPR010130">
    <property type="entry name" value="T1SS_OMP_TolC"/>
</dbReference>
<dbReference type="EMBL" id="FTMN01000003">
    <property type="protein sequence ID" value="SIQ27281.1"/>
    <property type="molecule type" value="Genomic_DNA"/>
</dbReference>
<evidence type="ECO:0000256" key="5">
    <source>
        <dbReference type="ARBA" id="ARBA00022692"/>
    </source>
</evidence>
<evidence type="ECO:0000256" key="3">
    <source>
        <dbReference type="ARBA" id="ARBA00022448"/>
    </source>
</evidence>
<dbReference type="Gene3D" id="1.20.1600.10">
    <property type="entry name" value="Outer membrane efflux proteins (OEP)"/>
    <property type="match status" value="1"/>
</dbReference>
<evidence type="ECO:0000256" key="6">
    <source>
        <dbReference type="ARBA" id="ARBA00023136"/>
    </source>
</evidence>
<dbReference type="eggNOG" id="COG1538">
    <property type="taxonomic scope" value="Bacteria"/>
</dbReference>
<dbReference type="Proteomes" id="UP000186895">
    <property type="component" value="Unassembled WGS sequence"/>
</dbReference>
<evidence type="ECO:0000256" key="1">
    <source>
        <dbReference type="ARBA" id="ARBA00004442"/>
    </source>
</evidence>
<sequence>MDAAPKNRLKNNHWAALLVTGACLAASGQVNAENITSVVAEALDSNPEVRFQADALRALSAETRQQKGGYLPSVDLDMSLGQARRDFDNRGTFDRNYAELSVTQMLFDGFKVSGRVDEAEHKQLEQYYRLRGEAEDKALEVAQVYLDVVRYRQLVEMAQINVDDHIRVRDQVQERNERGVGNRADLYQAEGRLALARSNLKTEISNLQSVTARFQRLVGRAPETNMQSVYDLNISIPQTLEPVLESAFANNPSIHAAFANIDAARSALTIAKSDNYPTLELGFRQGLYENNNGFDNRTDPDSTGDESLVELRLRYNLYRGGSDRAAQRAAHNRIGQAESLRDKACVDLRQTATIAWAEQGNLEQKLQLLAEHRSSSFNVVKAYRHQYSIGRRSLLDVLDAENESFQAERNFIQAEFDLLLNRLQVLNSMGELLDTLGMAPAMEGLTEMDVVQQNQELPARYCAAVSEALVSLNK</sequence>
<name>A0A1N6REK8_9GAMM</name>
<evidence type="ECO:0000256" key="7">
    <source>
        <dbReference type="ARBA" id="ARBA00023237"/>
    </source>
</evidence>
<evidence type="ECO:0000313" key="9">
    <source>
        <dbReference type="EMBL" id="SIQ27281.1"/>
    </source>
</evidence>
<keyword evidence="4" id="KW-1134">Transmembrane beta strand</keyword>
<dbReference type="PANTHER" id="PTHR30026">
    <property type="entry name" value="OUTER MEMBRANE PROTEIN TOLC"/>
    <property type="match status" value="1"/>
</dbReference>
<evidence type="ECO:0000256" key="4">
    <source>
        <dbReference type="ARBA" id="ARBA00022452"/>
    </source>
</evidence>
<dbReference type="PROSITE" id="PS51257">
    <property type="entry name" value="PROKAR_LIPOPROTEIN"/>
    <property type="match status" value="1"/>
</dbReference>
<keyword evidence="7" id="KW-0998">Cell outer membrane</keyword>
<keyword evidence="3" id="KW-0813">Transport</keyword>
<dbReference type="GO" id="GO:0015288">
    <property type="term" value="F:porin activity"/>
    <property type="evidence" value="ECO:0007669"/>
    <property type="project" value="TreeGrafter"/>
</dbReference>
<keyword evidence="5" id="KW-0812">Transmembrane</keyword>
<reference evidence="9 10" key="1">
    <citation type="submission" date="2017-01" db="EMBL/GenBank/DDBJ databases">
        <authorList>
            <person name="Mah S.A."/>
            <person name="Swanson W.J."/>
            <person name="Moy G.W."/>
            <person name="Vacquier V.D."/>
        </authorList>
    </citation>
    <scope>NUCLEOTIDE SEQUENCE [LARGE SCALE GENOMIC DNA]</scope>
    <source>
        <strain evidence="9 10">DSM 7027</strain>
    </source>
</reference>
<dbReference type="InterPro" id="IPR051906">
    <property type="entry name" value="TolC-like"/>
</dbReference>
<feature type="signal peptide" evidence="8">
    <location>
        <begin position="1"/>
        <end position="32"/>
    </location>
</feature>
<protein>
    <submittedName>
        <fullName evidence="9">Outer membrane protein, adhesin transport system</fullName>
    </submittedName>
</protein>
<evidence type="ECO:0000256" key="8">
    <source>
        <dbReference type="SAM" id="SignalP"/>
    </source>
</evidence>
<dbReference type="AlphaFoldDB" id="A0A1N6REK8"/>
<dbReference type="GO" id="GO:1990281">
    <property type="term" value="C:efflux pump complex"/>
    <property type="evidence" value="ECO:0007669"/>
    <property type="project" value="TreeGrafter"/>
</dbReference>